<dbReference type="Proteomes" id="UP000502331">
    <property type="component" value="Chromosome"/>
</dbReference>
<evidence type="ECO:0008006" key="4">
    <source>
        <dbReference type="Google" id="ProtNLM"/>
    </source>
</evidence>
<feature type="transmembrane region" description="Helical" evidence="1">
    <location>
        <begin position="35"/>
        <end position="54"/>
    </location>
</feature>
<keyword evidence="1" id="KW-0472">Membrane</keyword>
<evidence type="ECO:0000256" key="1">
    <source>
        <dbReference type="SAM" id="Phobius"/>
    </source>
</evidence>
<dbReference type="AlphaFoldDB" id="A0A6H0SEU3"/>
<keyword evidence="1" id="KW-1133">Transmembrane helix</keyword>
<name>A0A6H0SEU3_9MICC</name>
<keyword evidence="3" id="KW-1185">Reference proteome</keyword>
<organism evidence="2 3">
    <name type="scientific">Glutamicibacter mishrai</name>
    <dbReference type="NCBI Taxonomy" id="1775880"/>
    <lineage>
        <taxon>Bacteria</taxon>
        <taxon>Bacillati</taxon>
        <taxon>Actinomycetota</taxon>
        <taxon>Actinomycetes</taxon>
        <taxon>Micrococcales</taxon>
        <taxon>Micrococcaceae</taxon>
        <taxon>Glutamicibacter</taxon>
    </lineage>
</organism>
<feature type="transmembrane region" description="Helical" evidence="1">
    <location>
        <begin position="7"/>
        <end position="29"/>
    </location>
</feature>
<accession>A0A6H0SEU3</accession>
<proteinExistence type="predicted"/>
<evidence type="ECO:0000313" key="3">
    <source>
        <dbReference type="Proteomes" id="UP000502331"/>
    </source>
</evidence>
<evidence type="ECO:0000313" key="2">
    <source>
        <dbReference type="EMBL" id="QIV85824.1"/>
    </source>
</evidence>
<gene>
    <name evidence="2" type="ORF">D3791_01005</name>
</gene>
<keyword evidence="1" id="KW-0812">Transmembrane</keyword>
<dbReference type="EMBL" id="CP032549">
    <property type="protein sequence ID" value="QIV85824.1"/>
    <property type="molecule type" value="Genomic_DNA"/>
</dbReference>
<protein>
    <recommendedName>
        <fullName evidence="4">DUF1328 domain-containing protein</fullName>
    </recommendedName>
</protein>
<sequence length="63" mass="6712">MAMNGFQLRLVGGCIILFVLIGLLSGWSALFAAEALISTLFQIGLLLLGLALVYQGENTTLKN</sequence>
<reference evidence="2 3" key="1">
    <citation type="submission" date="2018-09" db="EMBL/GenBank/DDBJ databases">
        <title>Glutamicibacter mishrai S5-52T (LMG 29155T = KCTC 39846T).</title>
        <authorList>
            <person name="Das S.K."/>
        </authorList>
    </citation>
    <scope>NUCLEOTIDE SEQUENCE [LARGE SCALE GENOMIC DNA]</scope>
    <source>
        <strain evidence="2 3">S5-52</strain>
    </source>
</reference>